<dbReference type="Proteomes" id="UP001416858">
    <property type="component" value="Unassembled WGS sequence"/>
</dbReference>
<keyword evidence="1" id="KW-1133">Transmembrane helix</keyword>
<protein>
    <recommendedName>
        <fullName evidence="4">DUF3592 domain-containing protein</fullName>
    </recommendedName>
</protein>
<keyword evidence="1" id="KW-0472">Membrane</keyword>
<organism evidence="2 3">
    <name type="scientific">Novipirellula caenicola</name>
    <dbReference type="NCBI Taxonomy" id="1536901"/>
    <lineage>
        <taxon>Bacteria</taxon>
        <taxon>Pseudomonadati</taxon>
        <taxon>Planctomycetota</taxon>
        <taxon>Planctomycetia</taxon>
        <taxon>Pirellulales</taxon>
        <taxon>Pirellulaceae</taxon>
        <taxon>Novipirellula</taxon>
    </lineage>
</organism>
<sequence length="138" mass="15867">MFRFFDIYNRNKRALSEPSHLRKEIESWGGKVIQQRAIGRPTEAPFPNTRVFPILYEFRVDHEGREGIWYVRTSNDDGPPDWAWFNLDHKDSLPIDHPNAVVITEPITISRNPSWLIVAVMIIVIGIVVSLAVTIVMG</sequence>
<evidence type="ECO:0000256" key="1">
    <source>
        <dbReference type="SAM" id="Phobius"/>
    </source>
</evidence>
<dbReference type="RefSeq" id="WP_425572524.1">
    <property type="nucleotide sequence ID" value="NZ_BAABRO010000033.1"/>
</dbReference>
<evidence type="ECO:0000313" key="2">
    <source>
        <dbReference type="EMBL" id="GAA5511043.1"/>
    </source>
</evidence>
<accession>A0ABP9W527</accession>
<keyword evidence="1" id="KW-0812">Transmembrane</keyword>
<name>A0ABP9W527_9BACT</name>
<keyword evidence="3" id="KW-1185">Reference proteome</keyword>
<evidence type="ECO:0000313" key="3">
    <source>
        <dbReference type="Proteomes" id="UP001416858"/>
    </source>
</evidence>
<dbReference type="EMBL" id="BAABRO010000033">
    <property type="protein sequence ID" value="GAA5511043.1"/>
    <property type="molecule type" value="Genomic_DNA"/>
</dbReference>
<comment type="caution">
    <text evidence="2">The sequence shown here is derived from an EMBL/GenBank/DDBJ whole genome shotgun (WGS) entry which is preliminary data.</text>
</comment>
<reference evidence="2 3" key="1">
    <citation type="submission" date="2024-02" db="EMBL/GenBank/DDBJ databases">
        <title>Rhodopirellula caenicola NBRC 110016.</title>
        <authorList>
            <person name="Ichikawa N."/>
            <person name="Katano-Makiyama Y."/>
            <person name="Hidaka K."/>
        </authorList>
    </citation>
    <scope>NUCLEOTIDE SEQUENCE [LARGE SCALE GENOMIC DNA]</scope>
    <source>
        <strain evidence="2 3">NBRC 110016</strain>
    </source>
</reference>
<gene>
    <name evidence="2" type="ORF">Rcae01_06556</name>
</gene>
<evidence type="ECO:0008006" key="4">
    <source>
        <dbReference type="Google" id="ProtNLM"/>
    </source>
</evidence>
<proteinExistence type="predicted"/>
<feature type="transmembrane region" description="Helical" evidence="1">
    <location>
        <begin position="115"/>
        <end position="137"/>
    </location>
</feature>